<dbReference type="Proteomes" id="UP000034803">
    <property type="component" value="Unassembled WGS sequence"/>
</dbReference>
<dbReference type="InterPro" id="IPR029044">
    <property type="entry name" value="Nucleotide-diphossugar_trans"/>
</dbReference>
<evidence type="ECO:0000313" key="1">
    <source>
        <dbReference type="EMBL" id="KKP31365.1"/>
    </source>
</evidence>
<gene>
    <name evidence="1" type="ORF">UR21_C0010G0007</name>
</gene>
<accession>A0A0G0AXT0</accession>
<dbReference type="PANTHER" id="PTHR43630">
    <property type="entry name" value="POLY-BETA-1,6-N-ACETYL-D-GLUCOSAMINE SYNTHASE"/>
    <property type="match status" value="1"/>
</dbReference>
<dbReference type="PANTHER" id="PTHR43630:SF2">
    <property type="entry name" value="GLYCOSYLTRANSFERASE"/>
    <property type="match status" value="1"/>
</dbReference>
<name>A0A0G0AXT0_9BACT</name>
<protein>
    <submittedName>
        <fullName evidence="1">Glycosyl transferase family 2</fullName>
    </submittedName>
</protein>
<dbReference type="SUPFAM" id="SSF53448">
    <property type="entry name" value="Nucleotide-diphospho-sugar transferases"/>
    <property type="match status" value="1"/>
</dbReference>
<dbReference type="AlphaFoldDB" id="A0A0G0AXT0"/>
<organism evidence="1 2">
    <name type="scientific">Candidatus Woesebacteria bacterium GW2011_GWC2_31_9</name>
    <dbReference type="NCBI Taxonomy" id="1618586"/>
    <lineage>
        <taxon>Bacteria</taxon>
        <taxon>Candidatus Woeseibacteriota</taxon>
    </lineage>
</organism>
<reference evidence="1 2" key="1">
    <citation type="journal article" date="2015" name="Nature">
        <title>rRNA introns, odd ribosomes, and small enigmatic genomes across a large radiation of phyla.</title>
        <authorList>
            <person name="Brown C.T."/>
            <person name="Hug L.A."/>
            <person name="Thomas B.C."/>
            <person name="Sharon I."/>
            <person name="Castelle C.J."/>
            <person name="Singh A."/>
            <person name="Wilkins M.J."/>
            <person name="Williams K.H."/>
            <person name="Banfield J.F."/>
        </authorList>
    </citation>
    <scope>NUCLEOTIDE SEQUENCE [LARGE SCALE GENOMIC DNA]</scope>
</reference>
<keyword evidence="1" id="KW-0808">Transferase</keyword>
<evidence type="ECO:0000313" key="2">
    <source>
        <dbReference type="Proteomes" id="UP000034803"/>
    </source>
</evidence>
<dbReference type="EMBL" id="LBOI01000010">
    <property type="protein sequence ID" value="KKP31365.1"/>
    <property type="molecule type" value="Genomic_DNA"/>
</dbReference>
<dbReference type="GO" id="GO:0016740">
    <property type="term" value="F:transferase activity"/>
    <property type="evidence" value="ECO:0007669"/>
    <property type="project" value="UniProtKB-KW"/>
</dbReference>
<dbReference type="Gene3D" id="3.90.550.10">
    <property type="entry name" value="Spore Coat Polysaccharide Biosynthesis Protein SpsA, Chain A"/>
    <property type="match status" value="1"/>
</dbReference>
<comment type="caution">
    <text evidence="1">The sequence shown here is derived from an EMBL/GenBank/DDBJ whole genome shotgun (WGS) entry which is preliminary data.</text>
</comment>
<sequence>MAKQQKMKISVIILVGEKINDGLFKKCLNSVSWADEIVRVETKNQQGSFSEWRNLGHKKAIGDWILYIDTDEEVTTSLQKEINNIINNPKIMFTGFKIPRKNIIFGKEFKYGGQYPDYQKRLFLKKNFKKWQGDLHETPEFEGKLGKIDNSIIHHKDLTISEMLDKTNNWSEIEGQLMFSANHPKMNIFRFFSAGCREFYLRFFKQRAFMDGSLGVIYAFYQVYSRLISYSKLWEKQQFSTRI</sequence>
<proteinExistence type="predicted"/>